<comment type="similarity">
    <text evidence="1">Belongs to the STXBP/unc-18/SEC1 family.</text>
</comment>
<dbReference type="STRING" id="448386.A0A2V3IUW5"/>
<evidence type="ECO:0000313" key="3">
    <source>
        <dbReference type="Proteomes" id="UP000247409"/>
    </source>
</evidence>
<accession>A0A2V3IUW5</accession>
<evidence type="ECO:0000313" key="2">
    <source>
        <dbReference type="EMBL" id="PXF45912.1"/>
    </source>
</evidence>
<dbReference type="PIRSF" id="PIRSF005715">
    <property type="entry name" value="VPS45_Sec1"/>
    <property type="match status" value="1"/>
</dbReference>
<protein>
    <submittedName>
        <fullName evidence="2">Sec1 family domain-containing protein 1</fullName>
    </submittedName>
</protein>
<reference evidence="2 3" key="1">
    <citation type="journal article" date="2018" name="Mol. Biol. Evol.">
        <title>Analysis of the draft genome of the red seaweed Gracilariopsis chorda provides insights into genome size evolution in Rhodophyta.</title>
        <authorList>
            <person name="Lee J."/>
            <person name="Yang E.C."/>
            <person name="Graf L."/>
            <person name="Yang J.H."/>
            <person name="Qiu H."/>
            <person name="Zel Zion U."/>
            <person name="Chan C.X."/>
            <person name="Stephens T.G."/>
            <person name="Weber A.P.M."/>
            <person name="Boo G.H."/>
            <person name="Boo S.M."/>
            <person name="Kim K.M."/>
            <person name="Shin Y."/>
            <person name="Jung M."/>
            <person name="Lee S.J."/>
            <person name="Yim H.S."/>
            <person name="Lee J.H."/>
            <person name="Bhattacharya D."/>
            <person name="Yoon H.S."/>
        </authorList>
    </citation>
    <scope>NUCLEOTIDE SEQUENCE [LARGE SCALE GENOMIC DNA]</scope>
    <source>
        <strain evidence="2 3">SKKU-2015</strain>
        <tissue evidence="2">Whole body</tissue>
    </source>
</reference>
<dbReference type="OrthoDB" id="10251230at2759"/>
<dbReference type="Gene3D" id="3.40.50.2060">
    <property type="match status" value="1"/>
</dbReference>
<gene>
    <name evidence="2" type="ORF">BWQ96_04347</name>
</gene>
<comment type="caution">
    <text evidence="2">The sequence shown here is derived from an EMBL/GenBank/DDBJ whole genome shotgun (WGS) entry which is preliminary data.</text>
</comment>
<dbReference type="PANTHER" id="PTHR11679">
    <property type="entry name" value="VESICLE PROTEIN SORTING-ASSOCIATED"/>
    <property type="match status" value="1"/>
</dbReference>
<dbReference type="Pfam" id="PF00995">
    <property type="entry name" value="Sec1"/>
    <property type="match status" value="1"/>
</dbReference>
<dbReference type="InterPro" id="IPR043127">
    <property type="entry name" value="Sec-1-like_dom3a"/>
</dbReference>
<dbReference type="InterPro" id="IPR036045">
    <property type="entry name" value="Sec1-like_sf"/>
</dbReference>
<organism evidence="2 3">
    <name type="scientific">Gracilariopsis chorda</name>
    <dbReference type="NCBI Taxonomy" id="448386"/>
    <lineage>
        <taxon>Eukaryota</taxon>
        <taxon>Rhodophyta</taxon>
        <taxon>Florideophyceae</taxon>
        <taxon>Rhodymeniophycidae</taxon>
        <taxon>Gracilariales</taxon>
        <taxon>Gracilariaceae</taxon>
        <taxon>Gracilariopsis</taxon>
    </lineage>
</organism>
<evidence type="ECO:0000256" key="1">
    <source>
        <dbReference type="ARBA" id="ARBA00009884"/>
    </source>
</evidence>
<dbReference type="GO" id="GO:0016192">
    <property type="term" value="P:vesicle-mediated transport"/>
    <property type="evidence" value="ECO:0007669"/>
    <property type="project" value="InterPro"/>
</dbReference>
<dbReference type="AlphaFoldDB" id="A0A2V3IUW5"/>
<name>A0A2V3IUW5_9FLOR</name>
<sequence>MNSSLQLPNLSVRARQRDALLQMLSACTAGADALEDNNDVWKVLIYDSVGRDIIAPLLQVADLRAAGVTLHMMLHASRQPIPDVPAVYFVEPTKENVTRVCSDSAKGFYASLWVNFTNSISRDLLESFADKLATVSNPSPFAGRIARVYDMYTSFLSLEDNLFHLNLPGSYVALNAPNVTDSEVEATIKSIVDRLFCLIVTLGVAPIIRAQRGGPAMHVARMLEQRIREHLISSNNIFSEALSFAAAPAERPLLVIVDRSADMSVMLHHTWTYQALAHDTLGLKLNRVTVPMKDENNTMGEVRKRVFDLDKSDSFWEKNAGLPFPMVADAVENALQLYQKEVADLNRSAGSISGEPIDPESATLKDGAKTSKLAAAISSIPELSKKKRTIDLHTNIATAILDQIKDRGLDGFFQVEEELLMRPSTFDVERILALLRNMKGTVTDKLRLFLVYYLCVDNATEDDLKKCVTALETAGCSDLNAYGYLKSIRAFTKKVSAIPTAPLAASTSIGSGYAASVLDTLSQVASNVNKLIISADKAFAASRIVQTLMDRKGDTSILEEYETLDPKAPKGSVPPAAARPSKEAVLFIVGPGNYIEFQNCQDQVCSKVVQEGKTTKFVPNGKTVIYGATELCTGSEFLDQLQKSGGSTAAS</sequence>
<dbReference type="InterPro" id="IPR027482">
    <property type="entry name" value="Sec1-like_dom2"/>
</dbReference>
<keyword evidence="3" id="KW-1185">Reference proteome</keyword>
<dbReference type="Gene3D" id="1.25.40.60">
    <property type="match status" value="1"/>
</dbReference>
<dbReference type="InterPro" id="IPR001619">
    <property type="entry name" value="Sec1-like"/>
</dbReference>
<dbReference type="Proteomes" id="UP000247409">
    <property type="component" value="Unassembled WGS sequence"/>
</dbReference>
<dbReference type="Gene3D" id="3.90.830.10">
    <property type="entry name" value="Syntaxin Binding Protein 1, Chain A, domain 2"/>
    <property type="match status" value="1"/>
</dbReference>
<dbReference type="SUPFAM" id="SSF56815">
    <property type="entry name" value="Sec1/munc18-like (SM) proteins"/>
    <property type="match status" value="1"/>
</dbReference>
<dbReference type="InterPro" id="IPR043154">
    <property type="entry name" value="Sec-1-like_dom1"/>
</dbReference>
<dbReference type="Gene3D" id="3.40.50.1910">
    <property type="match status" value="1"/>
</dbReference>
<proteinExistence type="inferred from homology"/>
<dbReference type="EMBL" id="NBIV01000050">
    <property type="protein sequence ID" value="PXF45912.1"/>
    <property type="molecule type" value="Genomic_DNA"/>
</dbReference>